<gene>
    <name evidence="1" type="ORF">D8674_041349</name>
</gene>
<accession>A0A5N5GLC7</accession>
<organism evidence="1 2">
    <name type="scientific">Pyrus ussuriensis x Pyrus communis</name>
    <dbReference type="NCBI Taxonomy" id="2448454"/>
    <lineage>
        <taxon>Eukaryota</taxon>
        <taxon>Viridiplantae</taxon>
        <taxon>Streptophyta</taxon>
        <taxon>Embryophyta</taxon>
        <taxon>Tracheophyta</taxon>
        <taxon>Spermatophyta</taxon>
        <taxon>Magnoliopsida</taxon>
        <taxon>eudicotyledons</taxon>
        <taxon>Gunneridae</taxon>
        <taxon>Pentapetalae</taxon>
        <taxon>rosids</taxon>
        <taxon>fabids</taxon>
        <taxon>Rosales</taxon>
        <taxon>Rosaceae</taxon>
        <taxon>Amygdaloideae</taxon>
        <taxon>Maleae</taxon>
        <taxon>Pyrus</taxon>
    </lineage>
</organism>
<comment type="caution">
    <text evidence="1">The sequence shown here is derived from an EMBL/GenBank/DDBJ whole genome shotgun (WGS) entry which is preliminary data.</text>
</comment>
<sequence length="88" mass="9450">MEVRRQGGSNFLEVDAFNDVYVRPGDELDKSLHVNGDDGQKAVGSSGVCLPASSQDFARVYGSPRGCRVSDPYRDLGSNSWAKAGDVL</sequence>
<evidence type="ECO:0000313" key="2">
    <source>
        <dbReference type="Proteomes" id="UP000327157"/>
    </source>
</evidence>
<keyword evidence="2" id="KW-1185">Reference proteome</keyword>
<dbReference type="EMBL" id="SMOL01000427">
    <property type="protein sequence ID" value="KAB2614392.1"/>
    <property type="molecule type" value="Genomic_DNA"/>
</dbReference>
<name>A0A5N5GLC7_9ROSA</name>
<reference evidence="1 2" key="2">
    <citation type="submission" date="2019-11" db="EMBL/GenBank/DDBJ databases">
        <title>A de novo genome assembly of a pear dwarfing rootstock.</title>
        <authorList>
            <person name="Wang F."/>
            <person name="Wang J."/>
            <person name="Li S."/>
            <person name="Zhang Y."/>
            <person name="Fang M."/>
            <person name="Ma L."/>
            <person name="Zhao Y."/>
            <person name="Jiang S."/>
        </authorList>
    </citation>
    <scope>NUCLEOTIDE SEQUENCE [LARGE SCALE GENOMIC DNA]</scope>
    <source>
        <strain evidence="1">S2</strain>
        <tissue evidence="1">Leaf</tissue>
    </source>
</reference>
<evidence type="ECO:0000313" key="1">
    <source>
        <dbReference type="EMBL" id="KAB2614392.1"/>
    </source>
</evidence>
<dbReference type="AlphaFoldDB" id="A0A5N5GLC7"/>
<proteinExistence type="predicted"/>
<reference evidence="1 2" key="1">
    <citation type="submission" date="2019-09" db="EMBL/GenBank/DDBJ databases">
        <authorList>
            <person name="Ou C."/>
        </authorList>
    </citation>
    <scope>NUCLEOTIDE SEQUENCE [LARGE SCALE GENOMIC DNA]</scope>
    <source>
        <strain evidence="1">S2</strain>
        <tissue evidence="1">Leaf</tissue>
    </source>
</reference>
<protein>
    <submittedName>
        <fullName evidence="1">Uncharacterized protein</fullName>
    </submittedName>
</protein>
<dbReference type="Proteomes" id="UP000327157">
    <property type="component" value="Unassembled WGS sequence"/>
</dbReference>